<protein>
    <submittedName>
        <fullName evidence="2">Uncharacterized protein</fullName>
    </submittedName>
</protein>
<proteinExistence type="predicted"/>
<organism evidence="2 3">
    <name type="scientific">Liparis tanakae</name>
    <name type="common">Tanaka's snailfish</name>
    <dbReference type="NCBI Taxonomy" id="230148"/>
    <lineage>
        <taxon>Eukaryota</taxon>
        <taxon>Metazoa</taxon>
        <taxon>Chordata</taxon>
        <taxon>Craniata</taxon>
        <taxon>Vertebrata</taxon>
        <taxon>Euteleostomi</taxon>
        <taxon>Actinopterygii</taxon>
        <taxon>Neopterygii</taxon>
        <taxon>Teleostei</taxon>
        <taxon>Neoteleostei</taxon>
        <taxon>Acanthomorphata</taxon>
        <taxon>Eupercaria</taxon>
        <taxon>Perciformes</taxon>
        <taxon>Cottioidei</taxon>
        <taxon>Cottales</taxon>
        <taxon>Liparidae</taxon>
        <taxon>Liparis</taxon>
    </lineage>
</organism>
<dbReference type="Proteomes" id="UP000314294">
    <property type="component" value="Unassembled WGS sequence"/>
</dbReference>
<keyword evidence="3" id="KW-1185">Reference proteome</keyword>
<evidence type="ECO:0000313" key="2">
    <source>
        <dbReference type="EMBL" id="TNN50217.1"/>
    </source>
</evidence>
<evidence type="ECO:0000313" key="3">
    <source>
        <dbReference type="Proteomes" id="UP000314294"/>
    </source>
</evidence>
<accession>A0A4Z2G9J8</accession>
<sequence length="92" mass="10170">MVPKARPAGRTDSKDRQKRAGAGESSRNVCQLLAARDIFRTEAAENNSANQLTRELKTEIKAPSPHLMVSPSWRASWMRRAMGVNPVPAANR</sequence>
<name>A0A4Z2G9J8_9TELE</name>
<comment type="caution">
    <text evidence="2">The sequence shown here is derived from an EMBL/GenBank/DDBJ whole genome shotgun (WGS) entry which is preliminary data.</text>
</comment>
<dbReference type="AlphaFoldDB" id="A0A4Z2G9J8"/>
<gene>
    <name evidence="2" type="ORF">EYF80_039589</name>
</gene>
<reference evidence="2 3" key="1">
    <citation type="submission" date="2019-03" db="EMBL/GenBank/DDBJ databases">
        <title>First draft genome of Liparis tanakae, snailfish: a comprehensive survey of snailfish specific genes.</title>
        <authorList>
            <person name="Kim W."/>
            <person name="Song I."/>
            <person name="Jeong J.-H."/>
            <person name="Kim D."/>
            <person name="Kim S."/>
            <person name="Ryu S."/>
            <person name="Song J.Y."/>
            <person name="Lee S.K."/>
        </authorList>
    </citation>
    <scope>NUCLEOTIDE SEQUENCE [LARGE SCALE GENOMIC DNA]</scope>
    <source>
        <tissue evidence="2">Muscle</tissue>
    </source>
</reference>
<feature type="region of interest" description="Disordered" evidence="1">
    <location>
        <begin position="1"/>
        <end position="27"/>
    </location>
</feature>
<dbReference type="EMBL" id="SRLO01000627">
    <property type="protein sequence ID" value="TNN50217.1"/>
    <property type="molecule type" value="Genomic_DNA"/>
</dbReference>
<evidence type="ECO:0000256" key="1">
    <source>
        <dbReference type="SAM" id="MobiDB-lite"/>
    </source>
</evidence>